<reference evidence="2 3" key="1">
    <citation type="submission" date="2021-01" db="EMBL/GenBank/DDBJ databases">
        <title>C459-1 draft genome sequence.</title>
        <authorList>
            <person name="Zhang X.-F."/>
        </authorList>
    </citation>
    <scope>NUCLEOTIDE SEQUENCE [LARGE SCALE GENOMIC DNA]</scope>
    <source>
        <strain evidence="3">C459-1</strain>
    </source>
</reference>
<dbReference type="PANTHER" id="PTHR42852">
    <property type="entry name" value="THIOL:DISULFIDE INTERCHANGE PROTEIN DSBE"/>
    <property type="match status" value="1"/>
</dbReference>
<dbReference type="CDD" id="cd02966">
    <property type="entry name" value="TlpA_like_family"/>
    <property type="match status" value="1"/>
</dbReference>
<dbReference type="InterPro" id="IPR013766">
    <property type="entry name" value="Thioredoxin_domain"/>
</dbReference>
<proteinExistence type="predicted"/>
<name>A0ABS1R6S3_9SPHI</name>
<dbReference type="PROSITE" id="PS51352">
    <property type="entry name" value="THIOREDOXIN_2"/>
    <property type="match status" value="1"/>
</dbReference>
<organism evidence="2 3">
    <name type="scientific">Sphingobacterium faecale</name>
    <dbReference type="NCBI Taxonomy" id="2803775"/>
    <lineage>
        <taxon>Bacteria</taxon>
        <taxon>Pseudomonadati</taxon>
        <taxon>Bacteroidota</taxon>
        <taxon>Sphingobacteriia</taxon>
        <taxon>Sphingobacteriales</taxon>
        <taxon>Sphingobacteriaceae</taxon>
        <taxon>Sphingobacterium</taxon>
    </lineage>
</organism>
<comment type="caution">
    <text evidence="2">The sequence shown here is derived from an EMBL/GenBank/DDBJ whole genome shotgun (WGS) entry which is preliminary data.</text>
</comment>
<evidence type="ECO:0000313" key="2">
    <source>
        <dbReference type="EMBL" id="MBL1410406.1"/>
    </source>
</evidence>
<dbReference type="InterPro" id="IPR012336">
    <property type="entry name" value="Thioredoxin-like_fold"/>
</dbReference>
<sequence>MLKAGNENGKYHFEFRIKGLSWLDLHLDYQKSNGSPHKGLMENFLMAENDSVHIKLVPRESPIQNALGQYDNGDPIIPDTWIVTASGKGSDKYNAKQFLDSFVDTTIAVYKRGDKSDLANLGKLSFSEITKQLNAMSLGDSAFCSEQASGVLVANALGKIKMRMAKDLRNGNFTDIPEYLEIVEFSEKDYTSTDLLKFAKSPIFQQYLEAYFLMKLQFQQQSKDLAAGYFLIKENIKYPELREKVITNFLMHRFHFDPSAKILEDARYWMNDTLCVPVIIRLGNTIKGENIEFSLPDLAGKMHYRKDYQGKIVLIDFWFMSCAPCKAFMKNYLRPLAEHFKDDERFQIITISIDDRHIFEKSVRLVDFLPVPGLHLYTNGLRTKHPLIKSLEIHSYPRPFLLDKEGRIVATKNDFKELGSIIKLVDQYLK</sequence>
<dbReference type="RefSeq" id="WP_202104101.1">
    <property type="nucleotide sequence ID" value="NZ_JAERTY010000009.1"/>
</dbReference>
<gene>
    <name evidence="2" type="ORF">JKG61_16740</name>
</gene>
<dbReference type="SUPFAM" id="SSF52833">
    <property type="entry name" value="Thioredoxin-like"/>
    <property type="match status" value="1"/>
</dbReference>
<protein>
    <submittedName>
        <fullName evidence="2">TlpA family protein disulfide reductase</fullName>
    </submittedName>
</protein>
<evidence type="ECO:0000259" key="1">
    <source>
        <dbReference type="PROSITE" id="PS51352"/>
    </source>
</evidence>
<accession>A0ABS1R6S3</accession>
<dbReference type="PANTHER" id="PTHR42852:SF17">
    <property type="entry name" value="THIOREDOXIN-LIKE PROTEIN HI_1115"/>
    <property type="match status" value="1"/>
</dbReference>
<dbReference type="EMBL" id="JAERTY010000009">
    <property type="protein sequence ID" value="MBL1410406.1"/>
    <property type="molecule type" value="Genomic_DNA"/>
</dbReference>
<evidence type="ECO:0000313" key="3">
    <source>
        <dbReference type="Proteomes" id="UP000625283"/>
    </source>
</evidence>
<feature type="domain" description="Thioredoxin" evidence="1">
    <location>
        <begin position="284"/>
        <end position="430"/>
    </location>
</feature>
<dbReference type="Gene3D" id="3.40.30.10">
    <property type="entry name" value="Glutaredoxin"/>
    <property type="match status" value="1"/>
</dbReference>
<dbReference type="Pfam" id="PF13905">
    <property type="entry name" value="Thioredoxin_8"/>
    <property type="match status" value="1"/>
</dbReference>
<dbReference type="InterPro" id="IPR050553">
    <property type="entry name" value="Thioredoxin_ResA/DsbE_sf"/>
</dbReference>
<dbReference type="InterPro" id="IPR036249">
    <property type="entry name" value="Thioredoxin-like_sf"/>
</dbReference>
<keyword evidence="3" id="KW-1185">Reference proteome</keyword>
<dbReference type="Proteomes" id="UP000625283">
    <property type="component" value="Unassembled WGS sequence"/>
</dbReference>